<evidence type="ECO:0008006" key="4">
    <source>
        <dbReference type="Google" id="ProtNLM"/>
    </source>
</evidence>
<dbReference type="Proteomes" id="UP000654947">
    <property type="component" value="Unassembled WGS sequence"/>
</dbReference>
<feature type="transmembrane region" description="Helical" evidence="1">
    <location>
        <begin position="126"/>
        <end position="145"/>
    </location>
</feature>
<feature type="transmembrane region" description="Helical" evidence="1">
    <location>
        <begin position="47"/>
        <end position="65"/>
    </location>
</feature>
<reference evidence="2 3" key="1">
    <citation type="journal article" date="2014" name="Int. J. Syst. Evol. Microbiol.">
        <title>Complete genome sequence of Corynebacterium casei LMG S-19264T (=DSM 44701T), isolated from a smear-ripened cheese.</title>
        <authorList>
            <consortium name="US DOE Joint Genome Institute (JGI-PGF)"/>
            <person name="Walter F."/>
            <person name="Albersmeier A."/>
            <person name="Kalinowski J."/>
            <person name="Ruckert C."/>
        </authorList>
    </citation>
    <scope>NUCLEOTIDE SEQUENCE [LARGE SCALE GENOMIC DNA]</scope>
    <source>
        <strain evidence="2 3">KCTC 19473</strain>
    </source>
</reference>
<keyword evidence="1" id="KW-0812">Transmembrane</keyword>
<keyword evidence="3" id="KW-1185">Reference proteome</keyword>
<evidence type="ECO:0000313" key="3">
    <source>
        <dbReference type="Proteomes" id="UP000654947"/>
    </source>
</evidence>
<organism evidence="2 3">
    <name type="scientific">Nocardiopsis kunsanensis</name>
    <dbReference type="NCBI Taxonomy" id="141693"/>
    <lineage>
        <taxon>Bacteria</taxon>
        <taxon>Bacillati</taxon>
        <taxon>Actinomycetota</taxon>
        <taxon>Actinomycetes</taxon>
        <taxon>Streptosporangiales</taxon>
        <taxon>Nocardiopsidaceae</taxon>
        <taxon>Nocardiopsis</taxon>
    </lineage>
</organism>
<evidence type="ECO:0000256" key="1">
    <source>
        <dbReference type="SAM" id="Phobius"/>
    </source>
</evidence>
<evidence type="ECO:0000313" key="2">
    <source>
        <dbReference type="EMBL" id="GHD20758.1"/>
    </source>
</evidence>
<keyword evidence="1" id="KW-1133">Transmembrane helix</keyword>
<dbReference type="InterPro" id="IPR036259">
    <property type="entry name" value="MFS_trans_sf"/>
</dbReference>
<name>A0A918XB06_9ACTN</name>
<feature type="transmembrane region" description="Helical" evidence="1">
    <location>
        <begin position="103"/>
        <end position="120"/>
    </location>
</feature>
<dbReference type="Gene3D" id="1.20.1720.10">
    <property type="entry name" value="Multidrug resistance protein D"/>
    <property type="match status" value="1"/>
</dbReference>
<comment type="caution">
    <text evidence="2">The sequence shown here is derived from an EMBL/GenBank/DDBJ whole genome shotgun (WGS) entry which is preliminary data.</text>
</comment>
<protein>
    <recommendedName>
        <fullName evidence="4">MFS transporter</fullName>
    </recommendedName>
</protein>
<gene>
    <name evidence="2" type="ORF">GCM10007147_13570</name>
</gene>
<feature type="transmembrane region" description="Helical" evidence="1">
    <location>
        <begin position="71"/>
        <end position="91"/>
    </location>
</feature>
<accession>A0A918XB06</accession>
<dbReference type="RefSeq" id="WP_193517570.1">
    <property type="nucleotide sequence ID" value="NZ_BMXL01000004.1"/>
</dbReference>
<dbReference type="SUPFAM" id="SSF103473">
    <property type="entry name" value="MFS general substrate transporter"/>
    <property type="match status" value="1"/>
</dbReference>
<feature type="transmembrane region" description="Helical" evidence="1">
    <location>
        <begin position="12"/>
        <end position="35"/>
    </location>
</feature>
<dbReference type="EMBL" id="BMXL01000004">
    <property type="protein sequence ID" value="GHD20758.1"/>
    <property type="molecule type" value="Genomic_DNA"/>
</dbReference>
<keyword evidence="1" id="KW-0472">Membrane</keyword>
<sequence length="162" mass="16243">MQGMLGLSSGVYSLLFGPNALVIVVTSAVAAALAGKVPYRRMIGTNLTAGLLAAAGLFLLGLHGLPMVATLVLFALFQGSMGLVFSSAAALAQAGANTGTGSAFLGFLQFVLAALIPPGGHRGEGTAVPMGVAMLTLMLLAVAAFTQLRTRPSSQDGAERPA</sequence>
<dbReference type="AlphaFoldDB" id="A0A918XB06"/>
<proteinExistence type="predicted"/>